<gene>
    <name evidence="3" type="ORF">jaqu_28020</name>
</gene>
<sequence length="162" mass="17693">MAQTRLRVAILASAIGLAGFAEAQEDDRRALARTYVDMPANQAMMDQMMGADVLAAQFTAGLPPQVELSPGALERIGALMSEAMTSLRPKMQEMMVEGAAETFTAAELRALIEFYSTPEGEGVLLKMPPYFSRTMSELMPEIMQAMSARQTEIIAIIEEGRQ</sequence>
<feature type="domain" description="DUF2059" evidence="2">
    <location>
        <begin position="90"/>
        <end position="147"/>
    </location>
</feature>
<evidence type="ECO:0000256" key="1">
    <source>
        <dbReference type="SAM" id="SignalP"/>
    </source>
</evidence>
<keyword evidence="4" id="KW-1185">Reference proteome</keyword>
<protein>
    <recommendedName>
        <fullName evidence="2">DUF2059 domain-containing protein</fullName>
    </recommendedName>
</protein>
<proteinExistence type="predicted"/>
<reference evidence="3 4" key="1">
    <citation type="submission" date="2015-02" db="EMBL/GenBank/DDBJ databases">
        <title>Genome Sequence of Jannaschia aquimarina DSM28248, a member of the Roseobacter clade.</title>
        <authorList>
            <person name="Voget S."/>
            <person name="Daniel R."/>
        </authorList>
    </citation>
    <scope>NUCLEOTIDE SEQUENCE [LARGE SCALE GENOMIC DNA]</scope>
    <source>
        <strain evidence="3 4">GSW-M26</strain>
    </source>
</reference>
<dbReference type="Pfam" id="PF09832">
    <property type="entry name" value="DUF2059"/>
    <property type="match status" value="1"/>
</dbReference>
<organism evidence="3 4">
    <name type="scientific">Jannaschia aquimarina</name>
    <dbReference type="NCBI Taxonomy" id="935700"/>
    <lineage>
        <taxon>Bacteria</taxon>
        <taxon>Pseudomonadati</taxon>
        <taxon>Pseudomonadota</taxon>
        <taxon>Alphaproteobacteria</taxon>
        <taxon>Rhodobacterales</taxon>
        <taxon>Roseobacteraceae</taxon>
        <taxon>Jannaschia</taxon>
    </lineage>
</organism>
<keyword evidence="1" id="KW-0732">Signal</keyword>
<evidence type="ECO:0000313" key="4">
    <source>
        <dbReference type="Proteomes" id="UP000032232"/>
    </source>
</evidence>
<evidence type="ECO:0000313" key="3">
    <source>
        <dbReference type="EMBL" id="KIT15370.1"/>
    </source>
</evidence>
<dbReference type="AlphaFoldDB" id="A0A0D1EHS3"/>
<name>A0A0D1EHS3_9RHOB</name>
<feature type="signal peptide" evidence="1">
    <location>
        <begin position="1"/>
        <end position="23"/>
    </location>
</feature>
<dbReference type="PATRIC" id="fig|935700.4.peg.2904"/>
<accession>A0A0D1EHS3</accession>
<dbReference type="STRING" id="935700.jaqu_28020"/>
<dbReference type="EMBL" id="JYFE01000050">
    <property type="protein sequence ID" value="KIT15370.1"/>
    <property type="molecule type" value="Genomic_DNA"/>
</dbReference>
<dbReference type="RefSeq" id="WP_043919604.1">
    <property type="nucleotide sequence ID" value="NZ_FZPF01000008.1"/>
</dbReference>
<evidence type="ECO:0000259" key="2">
    <source>
        <dbReference type="Pfam" id="PF09832"/>
    </source>
</evidence>
<dbReference type="InterPro" id="IPR018637">
    <property type="entry name" value="DUF2059"/>
</dbReference>
<dbReference type="Proteomes" id="UP000032232">
    <property type="component" value="Unassembled WGS sequence"/>
</dbReference>
<comment type="caution">
    <text evidence="3">The sequence shown here is derived from an EMBL/GenBank/DDBJ whole genome shotgun (WGS) entry which is preliminary data.</text>
</comment>
<feature type="chain" id="PRO_5002229980" description="DUF2059 domain-containing protein" evidence="1">
    <location>
        <begin position="24"/>
        <end position="162"/>
    </location>
</feature>